<name>A0A4E0QMG0_9GAMM</name>
<comment type="caution">
    <text evidence="1">The sequence shown here is derived from an EMBL/GenBank/DDBJ whole genome shotgun (WGS) entry which is preliminary data.</text>
</comment>
<dbReference type="EMBL" id="JSZA02000319">
    <property type="protein sequence ID" value="TGN99840.1"/>
    <property type="molecule type" value="Genomic_DNA"/>
</dbReference>
<keyword evidence="2" id="KW-1185">Reference proteome</keyword>
<sequence length="95" mass="10862">MALEKRFNEEKSEAINALLDDGRFKANNLANEQAEFLKQHIEGVPILNKIYLKSGFEAPMIIGPFRNFIANIYLPAYSDLARWCAKNNIDLENFA</sequence>
<evidence type="ECO:0000313" key="2">
    <source>
        <dbReference type="Proteomes" id="UP000030428"/>
    </source>
</evidence>
<gene>
    <name evidence="1" type="ORF">PN36_33060</name>
</gene>
<dbReference type="Proteomes" id="UP000030428">
    <property type="component" value="Unassembled WGS sequence"/>
</dbReference>
<dbReference type="AlphaFoldDB" id="A0A4E0QMG0"/>
<accession>A0A4E0QMG0</accession>
<reference evidence="1 2" key="1">
    <citation type="journal article" date="2016" name="Front. Microbiol.">
        <title>Single-Cell (Meta-)Genomics of a Dimorphic Candidatus Thiomargarita nelsonii Reveals Genomic Plasticity.</title>
        <authorList>
            <person name="Flood B.E."/>
            <person name="Fliss P."/>
            <person name="Jones D.S."/>
            <person name="Dick G.J."/>
            <person name="Jain S."/>
            <person name="Kaster A.K."/>
            <person name="Winkel M."/>
            <person name="Mussmann M."/>
            <person name="Bailey J."/>
        </authorList>
    </citation>
    <scope>NUCLEOTIDE SEQUENCE [LARGE SCALE GENOMIC DNA]</scope>
    <source>
        <strain evidence="1">Hydrate Ridge</strain>
    </source>
</reference>
<protein>
    <submittedName>
        <fullName evidence="1">Uncharacterized protein</fullName>
    </submittedName>
</protein>
<evidence type="ECO:0000313" key="1">
    <source>
        <dbReference type="EMBL" id="TGN99840.1"/>
    </source>
</evidence>
<organism evidence="1 2">
    <name type="scientific">Candidatus Thiomargarita nelsonii</name>
    <dbReference type="NCBI Taxonomy" id="1003181"/>
    <lineage>
        <taxon>Bacteria</taxon>
        <taxon>Pseudomonadati</taxon>
        <taxon>Pseudomonadota</taxon>
        <taxon>Gammaproteobacteria</taxon>
        <taxon>Thiotrichales</taxon>
        <taxon>Thiotrichaceae</taxon>
        <taxon>Thiomargarita</taxon>
    </lineage>
</organism>
<proteinExistence type="predicted"/>